<accession>A0A0B2UI87</accession>
<feature type="transmembrane region" description="Helical" evidence="2">
    <location>
        <begin position="423"/>
        <end position="443"/>
    </location>
</feature>
<dbReference type="AlphaFoldDB" id="A0A0B2UI87"/>
<keyword evidence="2" id="KW-0472">Membrane</keyword>
<proteinExistence type="predicted"/>
<dbReference type="VEuPathDB" id="MicrosporidiaDB:M896_090010"/>
<dbReference type="Proteomes" id="UP000031056">
    <property type="component" value="Unassembled WGS sequence"/>
</dbReference>
<protein>
    <submittedName>
        <fullName evidence="3">Uncharacterized protein</fullName>
    </submittedName>
</protein>
<comment type="caution">
    <text evidence="3">The sequence shown here is derived from an EMBL/GenBank/DDBJ whole genome shotgun (WGS) entry which is preliminary data.</text>
</comment>
<dbReference type="InParanoid" id="A0A0B2UI87"/>
<keyword evidence="2" id="KW-1133">Transmembrane helix</keyword>
<evidence type="ECO:0000256" key="2">
    <source>
        <dbReference type="SAM" id="Phobius"/>
    </source>
</evidence>
<feature type="compositionally biased region" description="Basic and acidic residues" evidence="1">
    <location>
        <begin position="398"/>
        <end position="418"/>
    </location>
</feature>
<dbReference type="RefSeq" id="XP_014563120.1">
    <property type="nucleotide sequence ID" value="XM_014707634.1"/>
</dbReference>
<keyword evidence="2" id="KW-0812">Transmembrane</keyword>
<keyword evidence="4" id="KW-1185">Reference proteome</keyword>
<feature type="region of interest" description="Disordered" evidence="1">
    <location>
        <begin position="395"/>
        <end position="418"/>
    </location>
</feature>
<dbReference type="HOGENOM" id="CLU_593255_0_0_1"/>
<reference evidence="3 4" key="1">
    <citation type="journal article" date="2014" name="MBio">
        <title>The Ordospora colligata genome; evolution of extreme reduction in microsporidia and host-to-parasite horizontal gene transfer.</title>
        <authorList>
            <person name="Pombert J.-F."/>
            <person name="Haag K.L."/>
            <person name="Beidas S."/>
            <person name="Ebert D."/>
            <person name="Keeling P.J."/>
        </authorList>
    </citation>
    <scope>NUCLEOTIDE SEQUENCE [LARGE SCALE GENOMIC DNA]</scope>
    <source>
        <strain evidence="3 4">OC4</strain>
    </source>
</reference>
<dbReference type="GeneID" id="26262215"/>
<dbReference type="EMBL" id="JOKQ01000009">
    <property type="protein sequence ID" value="KHN69078.1"/>
    <property type="molecule type" value="Genomic_DNA"/>
</dbReference>
<name>A0A0B2UI87_9MICR</name>
<evidence type="ECO:0000256" key="1">
    <source>
        <dbReference type="SAM" id="MobiDB-lite"/>
    </source>
</evidence>
<gene>
    <name evidence="3" type="ORF">M896_090010</name>
</gene>
<sequence length="461" mass="53195">MQNTMQQTQKETKTSIKVGLFGIKLIRTSKTTQTSGCVHHEPTSHMLELTFNDSSIPQETSLYKPKTTINKQELQSKAGEDQFDGVTVNDSENIENILMEMEKEIEKNPKEIKKEIKKIEKEIKKEIKKNGINEYVKKLISEPNYKTKDVYESKLFLYINLIDIAKLKKILGKYFNLEDPLLTTEIKKELNSKYPGLNINEADDILRVTVNFIIMMYMRQKIGNKLQCLFKIDIEIDILISKMNPKKIVCLEIKDHNIIPTLVSIKELSSIIPLYSNILNEGLKNFCNNCDLITILFNQEIPSNIVNIMVELGNENVEILKKIIENIDGKYKQSGSTDAVDLKIDTDLSTFSAHVHCLPNENIMYTFLIYLVYNRNSLPWEYLIKNIENEIIQTNNKDSNDSQKSSDEKLPEESAQNENRDSLTNHLCFRFIFLVYILMIICISNDNKKNTVTADLLNVMV</sequence>
<evidence type="ECO:0000313" key="4">
    <source>
        <dbReference type="Proteomes" id="UP000031056"/>
    </source>
</evidence>
<organism evidence="3 4">
    <name type="scientific">Ordospora colligata OC4</name>
    <dbReference type="NCBI Taxonomy" id="1354746"/>
    <lineage>
        <taxon>Eukaryota</taxon>
        <taxon>Fungi</taxon>
        <taxon>Fungi incertae sedis</taxon>
        <taxon>Microsporidia</taxon>
        <taxon>Ordosporidae</taxon>
        <taxon>Ordospora</taxon>
    </lineage>
</organism>
<evidence type="ECO:0000313" key="3">
    <source>
        <dbReference type="EMBL" id="KHN69078.1"/>
    </source>
</evidence>